<gene>
    <name evidence="3" type="ORF">Lac1_27880</name>
</gene>
<reference evidence="4" key="1">
    <citation type="journal article" date="2023" name="Int. J. Syst. Evol. Microbiol.">
        <title>Claveliimonas bilis gen. nov., sp. nov., deoxycholic acid-producing bacteria isolated from human faeces, and reclassification of Sellimonas monacensis Zenner et al. 2021 as Claveliimonas monacensis comb. nov.</title>
        <authorList>
            <person name="Hisatomi A."/>
            <person name="Kastawa N.W.E.P.G."/>
            <person name="Song I."/>
            <person name="Ohkuma M."/>
            <person name="Fukiya S."/>
            <person name="Sakamoto M."/>
        </authorList>
    </citation>
    <scope>NUCLEOTIDE SEQUENCE [LARGE SCALE GENOMIC DNA]</scope>
    <source>
        <strain evidence="4">12BBH14</strain>
    </source>
</reference>
<evidence type="ECO:0000259" key="2">
    <source>
        <dbReference type="Pfam" id="PF00080"/>
    </source>
</evidence>
<feature type="domain" description="Superoxide dismutase copper/zinc binding" evidence="2">
    <location>
        <begin position="2"/>
        <end position="31"/>
    </location>
</feature>
<dbReference type="Pfam" id="PF00080">
    <property type="entry name" value="Sod_Cu"/>
    <property type="match status" value="1"/>
</dbReference>
<dbReference type="Gene3D" id="2.60.40.200">
    <property type="entry name" value="Superoxide dismutase, copper/zinc binding domain"/>
    <property type="match status" value="1"/>
</dbReference>
<evidence type="ECO:0000313" key="3">
    <source>
        <dbReference type="EMBL" id="BDZ78605.1"/>
    </source>
</evidence>
<protein>
    <recommendedName>
        <fullName evidence="2">Superoxide dismutase copper/zinc binding domain-containing protein</fullName>
    </recommendedName>
</protein>
<evidence type="ECO:0000256" key="1">
    <source>
        <dbReference type="ARBA" id="ARBA00010457"/>
    </source>
</evidence>
<dbReference type="EMBL" id="AP027742">
    <property type="protein sequence ID" value="BDZ78605.1"/>
    <property type="molecule type" value="Genomic_DNA"/>
</dbReference>
<dbReference type="Proteomes" id="UP001305815">
    <property type="component" value="Chromosome"/>
</dbReference>
<dbReference type="InterPro" id="IPR001424">
    <property type="entry name" value="SOD_Cu_Zn_dom"/>
</dbReference>
<dbReference type="SUPFAM" id="SSF49329">
    <property type="entry name" value="Cu,Zn superoxide dismutase-like"/>
    <property type="match status" value="1"/>
</dbReference>
<name>A0ABM8IBA9_9FIRM</name>
<keyword evidence="4" id="KW-1185">Reference proteome</keyword>
<accession>A0ABM8IBA9</accession>
<organism evidence="3 4">
    <name type="scientific">Claveliimonas bilis</name>
    <dbReference type="NCBI Taxonomy" id="3028070"/>
    <lineage>
        <taxon>Bacteria</taxon>
        <taxon>Bacillati</taxon>
        <taxon>Bacillota</taxon>
        <taxon>Clostridia</taxon>
        <taxon>Lachnospirales</taxon>
        <taxon>Lachnospiraceae</taxon>
        <taxon>Claveliimonas</taxon>
    </lineage>
</organism>
<proteinExistence type="inferred from homology"/>
<comment type="similarity">
    <text evidence="1">Belongs to the Cu-Zn superoxide dismutase family.</text>
</comment>
<sequence>MGKTVVIHDMPDDFCTQPSGNSGEKIACGQIVAEDPDIR</sequence>
<evidence type="ECO:0000313" key="4">
    <source>
        <dbReference type="Proteomes" id="UP001305815"/>
    </source>
</evidence>
<dbReference type="InterPro" id="IPR036423">
    <property type="entry name" value="SOD-like_Cu/Zn_dom_sf"/>
</dbReference>